<evidence type="ECO:0000256" key="3">
    <source>
        <dbReference type="ARBA" id="ARBA00022729"/>
    </source>
</evidence>
<organism evidence="5 6">
    <name type="scientific">Noviherbaspirillum cavernae</name>
    <dbReference type="NCBI Taxonomy" id="2320862"/>
    <lineage>
        <taxon>Bacteria</taxon>
        <taxon>Pseudomonadati</taxon>
        <taxon>Pseudomonadota</taxon>
        <taxon>Betaproteobacteria</taxon>
        <taxon>Burkholderiales</taxon>
        <taxon>Oxalobacteraceae</taxon>
        <taxon>Noviherbaspirillum</taxon>
    </lineage>
</organism>
<proteinExistence type="inferred from homology"/>
<dbReference type="OrthoDB" id="7240770at2"/>
<dbReference type="GO" id="GO:0005576">
    <property type="term" value="C:extracellular region"/>
    <property type="evidence" value="ECO:0007669"/>
    <property type="project" value="TreeGrafter"/>
</dbReference>
<accession>A0A418X242</accession>
<dbReference type="EMBL" id="QYUN01000002">
    <property type="protein sequence ID" value="RJG06518.1"/>
    <property type="molecule type" value="Genomic_DNA"/>
</dbReference>
<sequence>MLIQPALDKLKERGALHVGFQRYTPPFSYSVDETFDPVGYSVDLCRHVVAAIGRQCGRDEVEIVPVEVTSSNRLAFLEQGLIDMECGSTTNTVERQRYSLFSRSIFYTAHRILLKDSAADTDGRRALTITGIQDSTSHRSLMECEHPDPDQRFDFTGCPSIFSAFERFRDDPQVDAIIADEVILKSLLLRSQAAGVRFFPDGLGGEPYGFMIRMGEDAFKAAVDDQLACLFRSDGFASLYAKWFMQPLPDLGFDLSMPMSSAMREVVRSSDDQVRL</sequence>
<evidence type="ECO:0000259" key="4">
    <source>
        <dbReference type="SMART" id="SM00062"/>
    </source>
</evidence>
<feature type="domain" description="Solute-binding protein family 3/N-terminal" evidence="4">
    <location>
        <begin position="15"/>
        <end position="247"/>
    </location>
</feature>
<dbReference type="GO" id="GO:0030288">
    <property type="term" value="C:outer membrane-bounded periplasmic space"/>
    <property type="evidence" value="ECO:0007669"/>
    <property type="project" value="TreeGrafter"/>
</dbReference>
<keyword evidence="2" id="KW-0813">Transport</keyword>
<dbReference type="Proteomes" id="UP000285190">
    <property type="component" value="Unassembled WGS sequence"/>
</dbReference>
<dbReference type="PANTHER" id="PTHR30085:SF2">
    <property type="entry name" value="GLUTAMATE_ASPARTATE IMPORT SOLUTE-BINDING PROTEIN"/>
    <property type="match status" value="1"/>
</dbReference>
<keyword evidence="3" id="KW-0732">Signal</keyword>
<reference evidence="5 6" key="1">
    <citation type="submission" date="2018-09" db="EMBL/GenBank/DDBJ databases">
        <authorList>
            <person name="Zhu H."/>
        </authorList>
    </citation>
    <scope>NUCLEOTIDE SEQUENCE [LARGE SCALE GENOMIC DNA]</scope>
    <source>
        <strain evidence="5 6">K2R10-39</strain>
    </source>
</reference>
<keyword evidence="6" id="KW-1185">Reference proteome</keyword>
<comment type="similarity">
    <text evidence="1">Belongs to the bacterial solute-binding protein 3 family.</text>
</comment>
<dbReference type="InterPro" id="IPR051455">
    <property type="entry name" value="Bact_solute-bind_prot3"/>
</dbReference>
<dbReference type="SUPFAM" id="SSF53850">
    <property type="entry name" value="Periplasmic binding protein-like II"/>
    <property type="match status" value="1"/>
</dbReference>
<dbReference type="RefSeq" id="WP_119739166.1">
    <property type="nucleotide sequence ID" value="NZ_QYUN01000002.1"/>
</dbReference>
<comment type="caution">
    <text evidence="5">The sequence shown here is derived from an EMBL/GenBank/DDBJ whole genome shotgun (WGS) entry which is preliminary data.</text>
</comment>
<dbReference type="Gene3D" id="3.40.190.10">
    <property type="entry name" value="Periplasmic binding protein-like II"/>
    <property type="match status" value="2"/>
</dbReference>
<dbReference type="InterPro" id="IPR001638">
    <property type="entry name" value="Solute-binding_3/MltF_N"/>
</dbReference>
<name>A0A418X242_9BURK</name>
<evidence type="ECO:0000256" key="2">
    <source>
        <dbReference type="ARBA" id="ARBA00022448"/>
    </source>
</evidence>
<dbReference type="PANTHER" id="PTHR30085">
    <property type="entry name" value="AMINO ACID ABC TRANSPORTER PERMEASE"/>
    <property type="match status" value="1"/>
</dbReference>
<evidence type="ECO:0000256" key="1">
    <source>
        <dbReference type="ARBA" id="ARBA00010333"/>
    </source>
</evidence>
<dbReference type="AlphaFoldDB" id="A0A418X242"/>
<dbReference type="SMART" id="SM00062">
    <property type="entry name" value="PBPb"/>
    <property type="match status" value="1"/>
</dbReference>
<protein>
    <recommendedName>
        <fullName evidence="4">Solute-binding protein family 3/N-terminal domain-containing protein</fullName>
    </recommendedName>
</protein>
<dbReference type="Pfam" id="PF00497">
    <property type="entry name" value="SBP_bac_3"/>
    <property type="match status" value="1"/>
</dbReference>
<dbReference type="GO" id="GO:0006865">
    <property type="term" value="P:amino acid transport"/>
    <property type="evidence" value="ECO:0007669"/>
    <property type="project" value="TreeGrafter"/>
</dbReference>
<gene>
    <name evidence="5" type="ORF">D3870_11295</name>
</gene>
<evidence type="ECO:0000313" key="5">
    <source>
        <dbReference type="EMBL" id="RJG06518.1"/>
    </source>
</evidence>
<evidence type="ECO:0000313" key="6">
    <source>
        <dbReference type="Proteomes" id="UP000285190"/>
    </source>
</evidence>